<reference evidence="2" key="1">
    <citation type="journal article" date="2011" name="Proc. Natl. Acad. Sci. U.S.A.">
        <title>Obligate biotrophy features unraveled by the genomic analysis of rust fungi.</title>
        <authorList>
            <person name="Duplessis S."/>
            <person name="Cuomo C.A."/>
            <person name="Lin Y.-C."/>
            <person name="Aerts A."/>
            <person name="Tisserant E."/>
            <person name="Veneault-Fourrey C."/>
            <person name="Joly D.L."/>
            <person name="Hacquard S."/>
            <person name="Amselem J."/>
            <person name="Cantarel B.L."/>
            <person name="Chiu R."/>
            <person name="Coutinho P.M."/>
            <person name="Feau N."/>
            <person name="Field M."/>
            <person name="Frey P."/>
            <person name="Gelhaye E."/>
            <person name="Goldberg J."/>
            <person name="Grabherr M.G."/>
            <person name="Kodira C.D."/>
            <person name="Kohler A."/>
            <person name="Kuees U."/>
            <person name="Lindquist E.A."/>
            <person name="Lucas S.M."/>
            <person name="Mago R."/>
            <person name="Mauceli E."/>
            <person name="Morin E."/>
            <person name="Murat C."/>
            <person name="Pangilinan J.L."/>
            <person name="Park R."/>
            <person name="Pearson M."/>
            <person name="Quesneville H."/>
            <person name="Rouhier N."/>
            <person name="Sakthikumar S."/>
            <person name="Salamov A.A."/>
            <person name="Schmutz J."/>
            <person name="Selles B."/>
            <person name="Shapiro H."/>
            <person name="Tanguay P."/>
            <person name="Tuskan G.A."/>
            <person name="Henrissat B."/>
            <person name="Van de Peer Y."/>
            <person name="Rouze P."/>
            <person name="Ellis J.G."/>
            <person name="Dodds P.N."/>
            <person name="Schein J.E."/>
            <person name="Zhong S."/>
            <person name="Hamelin R.C."/>
            <person name="Grigoriev I.V."/>
            <person name="Szabo L.J."/>
            <person name="Martin F."/>
        </authorList>
    </citation>
    <scope>NUCLEOTIDE SEQUENCE [LARGE SCALE GENOMIC DNA]</scope>
    <source>
        <strain evidence="2">98AG31 / pathotype 3-4-7</strain>
    </source>
</reference>
<dbReference type="VEuPathDB" id="FungiDB:MELLADRAFT_87345"/>
<dbReference type="EMBL" id="GL883109">
    <property type="protein sequence ID" value="EGG06192.1"/>
    <property type="molecule type" value="Genomic_DNA"/>
</dbReference>
<proteinExistence type="predicted"/>
<dbReference type="InParanoid" id="F4RMX6"/>
<sequence>MVLLGQSYVALSRGISLEGLQMLRFEPHKVMAHPEFIKWSKSLLAIHWDHLLFYILFV</sequence>
<accession>F4RMX6</accession>
<dbReference type="OrthoDB" id="432234at2759"/>
<gene>
    <name evidence="1" type="ORF">MELLADRAFT_87345</name>
</gene>
<keyword evidence="2" id="KW-1185">Reference proteome</keyword>
<dbReference type="KEGG" id="mlr:MELLADRAFT_87345"/>
<name>F4RMX6_MELLP</name>
<dbReference type="Proteomes" id="UP000001072">
    <property type="component" value="Unassembled WGS sequence"/>
</dbReference>
<organism evidence="2">
    <name type="scientific">Melampsora larici-populina (strain 98AG31 / pathotype 3-4-7)</name>
    <name type="common">Poplar leaf rust fungus</name>
    <dbReference type="NCBI Taxonomy" id="747676"/>
    <lineage>
        <taxon>Eukaryota</taxon>
        <taxon>Fungi</taxon>
        <taxon>Dikarya</taxon>
        <taxon>Basidiomycota</taxon>
        <taxon>Pucciniomycotina</taxon>
        <taxon>Pucciniomycetes</taxon>
        <taxon>Pucciniales</taxon>
        <taxon>Melampsoraceae</taxon>
        <taxon>Melampsora</taxon>
    </lineage>
</organism>
<evidence type="ECO:0000313" key="2">
    <source>
        <dbReference type="Proteomes" id="UP000001072"/>
    </source>
</evidence>
<dbReference type="GeneID" id="18934482"/>
<protein>
    <submittedName>
        <fullName evidence="1">Uncharacterized protein</fullName>
    </submittedName>
</protein>
<dbReference type="RefSeq" id="XP_007410430.1">
    <property type="nucleotide sequence ID" value="XM_007410368.1"/>
</dbReference>
<evidence type="ECO:0000313" key="1">
    <source>
        <dbReference type="EMBL" id="EGG06192.1"/>
    </source>
</evidence>
<dbReference type="STRING" id="747676.F4RMX6"/>
<dbReference type="AlphaFoldDB" id="F4RMX6"/>
<dbReference type="HOGENOM" id="CLU_2979598_0_0_1"/>